<evidence type="ECO:0000259" key="2">
    <source>
        <dbReference type="Pfam" id="PF25545"/>
    </source>
</evidence>
<feature type="region of interest" description="Disordered" evidence="1">
    <location>
        <begin position="35"/>
        <end position="54"/>
    </location>
</feature>
<feature type="domain" description="DUF7924" evidence="2">
    <location>
        <begin position="309"/>
        <end position="461"/>
    </location>
</feature>
<dbReference type="AlphaFoldDB" id="A0A9P8RSN4"/>
<reference evidence="3" key="1">
    <citation type="submission" date="2021-03" db="EMBL/GenBank/DDBJ databases">
        <title>Comparative genomics and phylogenomic investigation of the class Geoglossomycetes provide insights into ecological specialization and systematics.</title>
        <authorList>
            <person name="Melie T."/>
            <person name="Pirro S."/>
            <person name="Miller A.N."/>
            <person name="Quandt A."/>
        </authorList>
    </citation>
    <scope>NUCLEOTIDE SEQUENCE</scope>
    <source>
        <strain evidence="3">CAQ_001_2017</strain>
    </source>
</reference>
<comment type="caution">
    <text evidence="3">The sequence shown here is derived from an EMBL/GenBank/DDBJ whole genome shotgun (WGS) entry which is preliminary data.</text>
</comment>
<keyword evidence="4" id="KW-1185">Reference proteome</keyword>
<name>A0A9P8RSN4_9PEZI</name>
<dbReference type="Pfam" id="PF25545">
    <property type="entry name" value="DUF7924"/>
    <property type="match status" value="1"/>
</dbReference>
<accession>A0A9P8RSN4</accession>
<organism evidence="3 4">
    <name type="scientific">Trichoglossum hirsutum</name>
    <dbReference type="NCBI Taxonomy" id="265104"/>
    <lineage>
        <taxon>Eukaryota</taxon>
        <taxon>Fungi</taxon>
        <taxon>Dikarya</taxon>
        <taxon>Ascomycota</taxon>
        <taxon>Pezizomycotina</taxon>
        <taxon>Geoglossomycetes</taxon>
        <taxon>Geoglossales</taxon>
        <taxon>Geoglossaceae</taxon>
        <taxon>Trichoglossum</taxon>
    </lineage>
</organism>
<dbReference type="Proteomes" id="UP000750711">
    <property type="component" value="Unassembled WGS sequence"/>
</dbReference>
<proteinExistence type="predicted"/>
<dbReference type="EMBL" id="JAGHQM010000132">
    <property type="protein sequence ID" value="KAH0565141.1"/>
    <property type="molecule type" value="Genomic_DNA"/>
</dbReference>
<protein>
    <recommendedName>
        <fullName evidence="2">DUF7924 domain-containing protein</fullName>
    </recommendedName>
</protein>
<evidence type="ECO:0000256" key="1">
    <source>
        <dbReference type="SAM" id="MobiDB-lite"/>
    </source>
</evidence>
<dbReference type="InterPro" id="IPR057684">
    <property type="entry name" value="DUF7924"/>
</dbReference>
<evidence type="ECO:0000313" key="4">
    <source>
        <dbReference type="Proteomes" id="UP000750711"/>
    </source>
</evidence>
<gene>
    <name evidence="3" type="ORF">GP486_001474</name>
</gene>
<evidence type="ECO:0000313" key="3">
    <source>
        <dbReference type="EMBL" id="KAH0565141.1"/>
    </source>
</evidence>
<sequence length="494" mass="56109">MERSVAYIGPSPAADGGPIVDDFYMFEAQYFNPHKRQHTEQHPLPSPPPSKRQKKLQHCSLGYIDTPAFWDSLSKIWLTKHALRELNRRNAKPLLYSPSPRAHRPVTRNLLAEVKKRHKPIQSVSDFLHNCTPKTLKNIKLFARYGGPDLSDLRGHPESTHSFEYTMSLRHSSRHSRVQKRASSSRTKTTTTKTTVTKITRNSRPQDVNYHQKLIDGGVYPYGYKFPDGSKPPLPPNLEEVIRRLAQPRSSPSPSRFLEKYEEFIERDAEAFNEDAVKDSVIPAMLRAMGTSNRTQRNVWFTNIDPIVAGISQAKPEYYYGAQPEQIHPDIRNNEQLNKHIIPSSHTHLPAVPNFSLEAKGPDGSSAEAIRQACHDGALGERAMHSLRAYGQDQPVYDNNIHTISSTYCDGTLKMYGHSIAQPEGPGTRPEYYMHHLKGWNMTGDQDTFLKGATTFKNAVDLTREYRDAAIAHANEMRRIIDHEGNIEEVEESE</sequence>
<feature type="region of interest" description="Disordered" evidence="1">
    <location>
        <begin position="169"/>
        <end position="195"/>
    </location>
</feature>
<feature type="compositionally biased region" description="Basic residues" evidence="1">
    <location>
        <begin position="171"/>
        <end position="180"/>
    </location>
</feature>